<dbReference type="Proteomes" id="UP001516400">
    <property type="component" value="Unassembled WGS sequence"/>
</dbReference>
<name>A0ABD2MT13_9CUCU</name>
<reference evidence="1 2" key="1">
    <citation type="journal article" date="2021" name="BMC Biol.">
        <title>Horizontally acquired antibacterial genes associated with adaptive radiation of ladybird beetles.</title>
        <authorList>
            <person name="Li H.S."/>
            <person name="Tang X.F."/>
            <person name="Huang Y.H."/>
            <person name="Xu Z.Y."/>
            <person name="Chen M.L."/>
            <person name="Du X.Y."/>
            <person name="Qiu B.Y."/>
            <person name="Chen P.T."/>
            <person name="Zhang W."/>
            <person name="Slipinski A."/>
            <person name="Escalona H.E."/>
            <person name="Waterhouse R.M."/>
            <person name="Zwick A."/>
            <person name="Pang H."/>
        </authorList>
    </citation>
    <scope>NUCLEOTIDE SEQUENCE [LARGE SCALE GENOMIC DNA]</scope>
    <source>
        <strain evidence="1">SYSU2018</strain>
    </source>
</reference>
<dbReference type="EMBL" id="JABFTP020000021">
    <property type="protein sequence ID" value="KAL3269526.1"/>
    <property type="molecule type" value="Genomic_DNA"/>
</dbReference>
<proteinExistence type="predicted"/>
<accession>A0ABD2MT13</accession>
<evidence type="ECO:0000313" key="1">
    <source>
        <dbReference type="EMBL" id="KAL3269526.1"/>
    </source>
</evidence>
<evidence type="ECO:0000313" key="2">
    <source>
        <dbReference type="Proteomes" id="UP001516400"/>
    </source>
</evidence>
<sequence>MCKICDQPAHEKRTFDDQQNWKSYAEVTDKNKANQDENIEDDSIGVIDNIAGEGSDKEMNSENENVRPGTFIKSYNNHINDGDSTDVSESLLSSRPFNDNSDVFHFQNQHLVPNDNSDEIPLLTKSADVIDTLNNNASSNQHPENNQSIDLNIASKYVISVSNKQSEINSSDGNSSGDFASEDDVQVAQLQQNKHNEEISRSQPLQIIPVLPNESSLNDMLKTPEKYQSQNLYLEPKLSIALLKN</sequence>
<gene>
    <name evidence="1" type="ORF">HHI36_008592</name>
</gene>
<comment type="caution">
    <text evidence="1">The sequence shown here is derived from an EMBL/GenBank/DDBJ whole genome shotgun (WGS) entry which is preliminary data.</text>
</comment>
<organism evidence="1 2">
    <name type="scientific">Cryptolaemus montrouzieri</name>
    <dbReference type="NCBI Taxonomy" id="559131"/>
    <lineage>
        <taxon>Eukaryota</taxon>
        <taxon>Metazoa</taxon>
        <taxon>Ecdysozoa</taxon>
        <taxon>Arthropoda</taxon>
        <taxon>Hexapoda</taxon>
        <taxon>Insecta</taxon>
        <taxon>Pterygota</taxon>
        <taxon>Neoptera</taxon>
        <taxon>Endopterygota</taxon>
        <taxon>Coleoptera</taxon>
        <taxon>Polyphaga</taxon>
        <taxon>Cucujiformia</taxon>
        <taxon>Coccinelloidea</taxon>
        <taxon>Coccinellidae</taxon>
        <taxon>Scymninae</taxon>
        <taxon>Scymnini</taxon>
        <taxon>Cryptolaemus</taxon>
    </lineage>
</organism>
<keyword evidence="2" id="KW-1185">Reference proteome</keyword>
<protein>
    <submittedName>
        <fullName evidence="1">Uncharacterized protein</fullName>
    </submittedName>
</protein>
<dbReference type="AlphaFoldDB" id="A0ABD2MT13"/>